<proteinExistence type="predicted"/>
<evidence type="ECO:0000313" key="2">
    <source>
        <dbReference type="Proteomes" id="UP000308600"/>
    </source>
</evidence>
<gene>
    <name evidence="1" type="ORF">BDN72DRAFT_804828</name>
</gene>
<evidence type="ECO:0000313" key="1">
    <source>
        <dbReference type="EMBL" id="TFK61669.1"/>
    </source>
</evidence>
<dbReference type="Proteomes" id="UP000308600">
    <property type="component" value="Unassembled WGS sequence"/>
</dbReference>
<sequence length="550" mass="59813">MSIGALIWIACRPLIRLILNVAAGFALTKANLFPPAAASGAGQIVLNIAFPSLLFSKIVPAFDSQNVSALGPLILVASIYEILGILIAWVVGLFFWVPHRFRYGLLVAGGWANWGDLPTAFIMSITGSAPFNPSTDQTVAVAYIAAFLLVFMISLFPMGGTKLIAKDFDGPDVEIEEVKEAHRRRRREMAMRIVRLLSNLVRGKRDQSKADEEFAGSTKSIDTATDLKHSDLVLEKSSISDVVSSDTHIQTQEEQPISSASSITFETEKPKDTAVVDVSPSSSSPPSLHNVPPPSPPTTRTRRYLHFAWEFFKSMMNAPSLSIFIAFPIALLPPVKFLFVPPASPSQAIWMGKTIHIPNAPDGQPPLAFVMDTATFVGAASVPLGLVCLGSALARMKLPMSASATEEEKGVEGVVVRRRWWQCWSRRSKAAAATVEPRKTGGGEWKEQLPIGAIMGLAIGKMILMPILGVLIVEGLLVRIGVIPESDKVLRFVCVFFSCLPTATTQVYLTQIYSGTGNAEFLSPFLIPQYFLMIFSMTLLTAYSLSVLFP</sequence>
<name>A0ACD3A8M9_9AGAR</name>
<accession>A0ACD3A8M9</accession>
<protein>
    <submittedName>
        <fullName evidence="1">Uncharacterized protein</fullName>
    </submittedName>
</protein>
<dbReference type="EMBL" id="ML208638">
    <property type="protein sequence ID" value="TFK61669.1"/>
    <property type="molecule type" value="Genomic_DNA"/>
</dbReference>
<reference evidence="1 2" key="1">
    <citation type="journal article" date="2019" name="Nat. Ecol. Evol.">
        <title>Megaphylogeny resolves global patterns of mushroom evolution.</title>
        <authorList>
            <person name="Varga T."/>
            <person name="Krizsan K."/>
            <person name="Foldi C."/>
            <person name="Dima B."/>
            <person name="Sanchez-Garcia M."/>
            <person name="Sanchez-Ramirez S."/>
            <person name="Szollosi G.J."/>
            <person name="Szarkandi J.G."/>
            <person name="Papp V."/>
            <person name="Albert L."/>
            <person name="Andreopoulos W."/>
            <person name="Angelini C."/>
            <person name="Antonin V."/>
            <person name="Barry K.W."/>
            <person name="Bougher N.L."/>
            <person name="Buchanan P."/>
            <person name="Buyck B."/>
            <person name="Bense V."/>
            <person name="Catcheside P."/>
            <person name="Chovatia M."/>
            <person name="Cooper J."/>
            <person name="Damon W."/>
            <person name="Desjardin D."/>
            <person name="Finy P."/>
            <person name="Geml J."/>
            <person name="Haridas S."/>
            <person name="Hughes K."/>
            <person name="Justo A."/>
            <person name="Karasinski D."/>
            <person name="Kautmanova I."/>
            <person name="Kiss B."/>
            <person name="Kocsube S."/>
            <person name="Kotiranta H."/>
            <person name="LaButti K.M."/>
            <person name="Lechner B.E."/>
            <person name="Liimatainen K."/>
            <person name="Lipzen A."/>
            <person name="Lukacs Z."/>
            <person name="Mihaltcheva S."/>
            <person name="Morgado L.N."/>
            <person name="Niskanen T."/>
            <person name="Noordeloos M.E."/>
            <person name="Ohm R.A."/>
            <person name="Ortiz-Santana B."/>
            <person name="Ovrebo C."/>
            <person name="Racz N."/>
            <person name="Riley R."/>
            <person name="Savchenko A."/>
            <person name="Shiryaev A."/>
            <person name="Soop K."/>
            <person name="Spirin V."/>
            <person name="Szebenyi C."/>
            <person name="Tomsovsky M."/>
            <person name="Tulloss R.E."/>
            <person name="Uehling J."/>
            <person name="Grigoriev I.V."/>
            <person name="Vagvolgyi C."/>
            <person name="Papp T."/>
            <person name="Martin F.M."/>
            <person name="Miettinen O."/>
            <person name="Hibbett D.S."/>
            <person name="Nagy L.G."/>
        </authorList>
    </citation>
    <scope>NUCLEOTIDE SEQUENCE [LARGE SCALE GENOMIC DNA]</scope>
    <source>
        <strain evidence="1 2">NL-1719</strain>
    </source>
</reference>
<organism evidence="1 2">
    <name type="scientific">Pluteus cervinus</name>
    <dbReference type="NCBI Taxonomy" id="181527"/>
    <lineage>
        <taxon>Eukaryota</taxon>
        <taxon>Fungi</taxon>
        <taxon>Dikarya</taxon>
        <taxon>Basidiomycota</taxon>
        <taxon>Agaricomycotina</taxon>
        <taxon>Agaricomycetes</taxon>
        <taxon>Agaricomycetidae</taxon>
        <taxon>Agaricales</taxon>
        <taxon>Pluteineae</taxon>
        <taxon>Pluteaceae</taxon>
        <taxon>Pluteus</taxon>
    </lineage>
</organism>
<keyword evidence="2" id="KW-1185">Reference proteome</keyword>